<geneLocation type="plasmid" evidence="3 5">
    <name>pTiAF3.44</name>
</geneLocation>
<dbReference type="EMBL" id="CP039694">
    <property type="protein sequence ID" value="QCJ00955.1"/>
    <property type="molecule type" value="Genomic_DNA"/>
</dbReference>
<evidence type="ECO:0000313" key="4">
    <source>
        <dbReference type="Proteomes" id="UP000298545"/>
    </source>
</evidence>
<keyword evidence="2" id="KW-0614">Plasmid</keyword>
<accession>A0A4D7E128</accession>
<dbReference type="Pfam" id="PF00982">
    <property type="entry name" value="Glyco_transf_20"/>
    <property type="match status" value="1"/>
</dbReference>
<dbReference type="PANTHER" id="PTHR10788">
    <property type="entry name" value="TREHALOSE-6-PHOSPHATE SYNTHASE"/>
    <property type="match status" value="1"/>
</dbReference>
<sequence>MKCIRPQNRHISSTPNCSKCCALTEHEFPGCTADPINTQGRLIVVSNRISHDVSPGNNSGGLAVAVNAALRLKGGIWMGWSGTTDAEATSTKITPEGNVTYVEVDLTVADVRDYYNGFSNRTLWPLFHSLKDRAILNEDYEEAYWRVNATFAEILFPLCRPDDAVWVQDYHLIPLAGELRKLGFIGRVGFFLHVPWPTFGVLRDVPVHKLLLKAMSSYDVIGFQTPNDLSNFHEAVNCNKGEKLENDVVILFGRRIKLGAYAISIETLNFAKSAAAAVKQPSMRQMVESLQGQKLIIAVDRLDYTKGILERVAAYRKFLKDNPSYLRKVTYLQIAPMSRSTVPEYQQLQVAVAEAVGKANGAIGTVDWTPLRYINSGASRDELGALFRLARVGFVTPIRDGMNLVAKEYIAAQAAADPGVLIISRFAGAAQELSAGIIVDPRNIQSMAQAIADALEMPLTERKDRWGNMMNRLLEHDINYWTNTYLADLFI</sequence>
<gene>
    <name evidence="2" type="ORF">CFBP5473_23500</name>
    <name evidence="3" type="ORF">J5285_22170</name>
</gene>
<dbReference type="AlphaFoldDB" id="A0A4D7E128"/>
<organism evidence="2 4">
    <name type="scientific">Agrobacterium larrymoorei</name>
    <dbReference type="NCBI Taxonomy" id="160699"/>
    <lineage>
        <taxon>Bacteria</taxon>
        <taxon>Pseudomonadati</taxon>
        <taxon>Pseudomonadota</taxon>
        <taxon>Alphaproteobacteria</taxon>
        <taxon>Hyphomicrobiales</taxon>
        <taxon>Rhizobiaceae</taxon>
        <taxon>Rhizobium/Agrobacterium group</taxon>
        <taxon>Agrobacterium</taxon>
    </lineage>
</organism>
<dbReference type="Gene3D" id="3.40.50.2000">
    <property type="entry name" value="Glycogen Phosphorylase B"/>
    <property type="match status" value="2"/>
</dbReference>
<reference evidence="2 4" key="1">
    <citation type="submission" date="2019-04" db="EMBL/GenBank/DDBJ databases">
        <title>Complete genome sequence of Agrobacterium larrymoorei CFBP5473.</title>
        <authorList>
            <person name="Haryono M."/>
            <person name="Chou L."/>
            <person name="Lin Y.-C."/>
            <person name="Lai E.-M."/>
            <person name="Kuo C.-H."/>
        </authorList>
    </citation>
    <scope>NUCLEOTIDE SEQUENCE [LARGE SCALE GENOMIC DNA]</scope>
    <source>
        <strain evidence="2 4">CFBP5473</strain>
        <plasmid evidence="4">pticfbp5473</plasmid>
        <plasmid evidence="2">pTiCFBP5473</plasmid>
    </source>
</reference>
<geneLocation type="plasmid" evidence="2">
    <name>pTiCFBP5473</name>
</geneLocation>
<keyword evidence="5" id="KW-1185">Reference proteome</keyword>
<dbReference type="GO" id="GO:0003825">
    <property type="term" value="F:alpha,alpha-trehalose-phosphate synthase (UDP-forming) activity"/>
    <property type="evidence" value="ECO:0007669"/>
    <property type="project" value="TreeGrafter"/>
</dbReference>
<dbReference type="GO" id="GO:0005992">
    <property type="term" value="P:trehalose biosynthetic process"/>
    <property type="evidence" value="ECO:0007669"/>
    <property type="project" value="InterPro"/>
</dbReference>
<comment type="similarity">
    <text evidence="1">Belongs to the glycosyltransferase 20 family.</text>
</comment>
<reference evidence="3 5" key="2">
    <citation type="submission" date="2021-03" db="EMBL/GenBank/DDBJ databases">
        <title>Rapid diversification of plasmids in a genus of pathogenic and nitrogen fixing bacteria.</title>
        <authorList>
            <person name="Weisberg A.J."/>
            <person name="Miller M."/>
            <person name="Ream W."/>
            <person name="Grunwald N.J."/>
            <person name="Chang J.H."/>
        </authorList>
    </citation>
    <scope>NUCLEOTIDE SEQUENCE [LARGE SCALE GENOMIC DNA]</scope>
    <source>
        <strain evidence="3 5">AF3.44</strain>
        <plasmid evidence="3 5">pTiAF3.44</plasmid>
    </source>
</reference>
<evidence type="ECO:0000256" key="1">
    <source>
        <dbReference type="ARBA" id="ARBA00008799"/>
    </source>
</evidence>
<protein>
    <submittedName>
        <fullName evidence="2">Trehalose-6-phosphate synthase</fullName>
    </submittedName>
</protein>
<name>A0A4D7E128_9HYPH</name>
<dbReference type="PANTHER" id="PTHR10788:SF106">
    <property type="entry name" value="BCDNA.GH08860"/>
    <property type="match status" value="1"/>
</dbReference>
<dbReference type="Proteomes" id="UP000826513">
    <property type="component" value="Plasmid pTiAF3.44"/>
</dbReference>
<dbReference type="RefSeq" id="WP_084631720.1">
    <property type="nucleotide sequence ID" value="NZ_CP039694.1"/>
</dbReference>
<dbReference type="KEGG" id="alf:CFBP5473_23500"/>
<dbReference type="SUPFAM" id="SSF53756">
    <property type="entry name" value="UDP-Glycosyltransferase/glycogen phosphorylase"/>
    <property type="match status" value="1"/>
</dbReference>
<evidence type="ECO:0000313" key="5">
    <source>
        <dbReference type="Proteomes" id="UP000826513"/>
    </source>
</evidence>
<dbReference type="OrthoDB" id="9815690at2"/>
<dbReference type="EMBL" id="CP072169">
    <property type="protein sequence ID" value="QYA10290.1"/>
    <property type="molecule type" value="Genomic_DNA"/>
</dbReference>
<evidence type="ECO:0000313" key="2">
    <source>
        <dbReference type="EMBL" id="QCJ00955.1"/>
    </source>
</evidence>
<proteinExistence type="inferred from homology"/>
<dbReference type="Proteomes" id="UP000298545">
    <property type="component" value="Plasmid pTiCFBP5473"/>
</dbReference>
<dbReference type="CDD" id="cd03788">
    <property type="entry name" value="GT20_TPS"/>
    <property type="match status" value="1"/>
</dbReference>
<geneLocation type="plasmid" evidence="4">
    <name>pticfbp5473</name>
</geneLocation>
<evidence type="ECO:0000313" key="3">
    <source>
        <dbReference type="EMBL" id="QYA10290.1"/>
    </source>
</evidence>
<dbReference type="STRING" id="1367849.GCA_000518585_03670"/>
<dbReference type="InterPro" id="IPR001830">
    <property type="entry name" value="Glyco_trans_20"/>
</dbReference>